<keyword evidence="15" id="KW-0675">Receptor</keyword>
<evidence type="ECO:0000256" key="6">
    <source>
        <dbReference type="ARBA" id="ARBA00023004"/>
    </source>
</evidence>
<dbReference type="PANTHER" id="PTHR32552:SF81">
    <property type="entry name" value="TONB-DEPENDENT OUTER MEMBRANE RECEPTOR"/>
    <property type="match status" value="1"/>
</dbReference>
<feature type="chain" id="PRO_5046310946" evidence="13">
    <location>
        <begin position="22"/>
        <end position="848"/>
    </location>
</feature>
<proteinExistence type="inferred from homology"/>
<dbReference type="InterPro" id="IPR039426">
    <property type="entry name" value="TonB-dep_rcpt-like"/>
</dbReference>
<keyword evidence="6" id="KW-0408">Iron</keyword>
<keyword evidence="10 11" id="KW-0998">Cell outer membrane</keyword>
<evidence type="ECO:0000259" key="14">
    <source>
        <dbReference type="SMART" id="SM00965"/>
    </source>
</evidence>
<comment type="caution">
    <text evidence="15">The sequence shown here is derived from an EMBL/GenBank/DDBJ whole genome shotgun (WGS) entry which is preliminary data.</text>
</comment>
<dbReference type="SUPFAM" id="SSF56935">
    <property type="entry name" value="Porins"/>
    <property type="match status" value="1"/>
</dbReference>
<evidence type="ECO:0000256" key="8">
    <source>
        <dbReference type="ARBA" id="ARBA00023077"/>
    </source>
</evidence>
<dbReference type="SMART" id="SM00965">
    <property type="entry name" value="STN"/>
    <property type="match status" value="1"/>
</dbReference>
<keyword evidence="4" id="KW-0410">Iron transport</keyword>
<protein>
    <submittedName>
        <fullName evidence="15">TonB-dependent receptor</fullName>
    </submittedName>
</protein>
<dbReference type="Pfam" id="PF00593">
    <property type="entry name" value="TonB_dep_Rec_b-barrel"/>
    <property type="match status" value="1"/>
</dbReference>
<dbReference type="Pfam" id="PF07715">
    <property type="entry name" value="Plug"/>
    <property type="match status" value="1"/>
</dbReference>
<comment type="similarity">
    <text evidence="11 12">Belongs to the TonB-dependent receptor family.</text>
</comment>
<accession>A0ABT0A9V5</accession>
<feature type="domain" description="Secretin/TonB short N-terminal" evidence="14">
    <location>
        <begin position="50"/>
        <end position="101"/>
    </location>
</feature>
<organism evidence="15 16">
    <name type="scientific">Novosphingobium mangrovi</name>
    <name type="common">ex Hu et al. 2023</name>
    <dbReference type="NCBI Taxonomy" id="2930094"/>
    <lineage>
        <taxon>Bacteria</taxon>
        <taxon>Pseudomonadati</taxon>
        <taxon>Pseudomonadota</taxon>
        <taxon>Alphaproteobacteria</taxon>
        <taxon>Sphingomonadales</taxon>
        <taxon>Sphingomonadaceae</taxon>
        <taxon>Novosphingobium</taxon>
    </lineage>
</organism>
<keyword evidence="13" id="KW-0732">Signal</keyword>
<evidence type="ECO:0000313" key="15">
    <source>
        <dbReference type="EMBL" id="MCJ1959967.1"/>
    </source>
</evidence>
<dbReference type="PANTHER" id="PTHR32552">
    <property type="entry name" value="FERRICHROME IRON RECEPTOR-RELATED"/>
    <property type="match status" value="1"/>
</dbReference>
<feature type="signal peptide" evidence="13">
    <location>
        <begin position="1"/>
        <end position="21"/>
    </location>
</feature>
<name>A0ABT0A9V5_9SPHN</name>
<dbReference type="Pfam" id="PF07660">
    <property type="entry name" value="STN"/>
    <property type="match status" value="1"/>
</dbReference>
<gene>
    <name evidence="15" type="ORF">MTR65_04675</name>
</gene>
<keyword evidence="8 12" id="KW-0798">TonB box</keyword>
<keyword evidence="5 11" id="KW-0812">Transmembrane</keyword>
<dbReference type="Proteomes" id="UP001162802">
    <property type="component" value="Unassembled WGS sequence"/>
</dbReference>
<evidence type="ECO:0000256" key="2">
    <source>
        <dbReference type="ARBA" id="ARBA00022448"/>
    </source>
</evidence>
<evidence type="ECO:0000256" key="3">
    <source>
        <dbReference type="ARBA" id="ARBA00022452"/>
    </source>
</evidence>
<evidence type="ECO:0000256" key="5">
    <source>
        <dbReference type="ARBA" id="ARBA00022692"/>
    </source>
</evidence>
<evidence type="ECO:0000256" key="7">
    <source>
        <dbReference type="ARBA" id="ARBA00023065"/>
    </source>
</evidence>
<evidence type="ECO:0000256" key="13">
    <source>
        <dbReference type="SAM" id="SignalP"/>
    </source>
</evidence>
<dbReference type="InterPro" id="IPR000531">
    <property type="entry name" value="Beta-barrel_TonB"/>
</dbReference>
<dbReference type="InterPro" id="IPR036942">
    <property type="entry name" value="Beta-barrel_TonB_sf"/>
</dbReference>
<dbReference type="PROSITE" id="PS52016">
    <property type="entry name" value="TONB_DEPENDENT_REC_3"/>
    <property type="match status" value="1"/>
</dbReference>
<evidence type="ECO:0000256" key="4">
    <source>
        <dbReference type="ARBA" id="ARBA00022496"/>
    </source>
</evidence>
<evidence type="ECO:0000313" key="16">
    <source>
        <dbReference type="Proteomes" id="UP001162802"/>
    </source>
</evidence>
<evidence type="ECO:0000256" key="12">
    <source>
        <dbReference type="RuleBase" id="RU003357"/>
    </source>
</evidence>
<dbReference type="InterPro" id="IPR012910">
    <property type="entry name" value="Plug_dom"/>
</dbReference>
<dbReference type="Gene3D" id="3.55.50.30">
    <property type="match status" value="1"/>
</dbReference>
<dbReference type="Gene3D" id="2.40.170.20">
    <property type="entry name" value="TonB-dependent receptor, beta-barrel domain"/>
    <property type="match status" value="1"/>
</dbReference>
<keyword evidence="3 11" id="KW-1134">Transmembrane beta strand</keyword>
<reference evidence="15" key="1">
    <citation type="submission" date="2022-03" db="EMBL/GenBank/DDBJ databases">
        <title>Identification of a novel bacterium isolated from mangrove sediments.</title>
        <authorList>
            <person name="Pan X."/>
        </authorList>
    </citation>
    <scope>NUCLEOTIDE SEQUENCE</scope>
    <source>
        <strain evidence="15">B2637</strain>
    </source>
</reference>
<evidence type="ECO:0000256" key="10">
    <source>
        <dbReference type="ARBA" id="ARBA00023237"/>
    </source>
</evidence>
<sequence length="848" mass="90553">MLLRCALALQIGLLFALPQIAAARAPAAPYTIAAGPLRLALVLFARQSGVQILFAPELVVGKQAPPLTGRHTIDEALTRILAGSGLSARKLDSGAILIVPASPAAPPLVSAHDESPDGVRPQGLESPRPDILVTAFKYPTLLAQSAADLTVIGAQLQRQRGIDGLATLAQATPSLNIAQNNSAASRLTLRGVYGRGEPTVGVYYGDSPVSGPSGTTFDPGGIALDLELVDLARIEILRGPQGTLYGASSMGGTLRFLFNTPDATGASGEVRGGASITRHGSPGHHLSAMVNLPLASDTLALRAVAYDRTTGGYIDHPRFALANQGGTERQGARLALVWTPRPDLDLKISYFHQETRSNGAQFFDDRDGARTNDLAVRTPNANTLNLANAALDWRSDWGTLTALATFYRWKVLRQSDFSDVLAGLVDNPASCLRHAGLGQGASCTQTQWEAYRAFVSTRLPAILYQPMWVTSANGEVRFHSEALARTSLTLGLFAETRRDRVDSITARADAASGLLVRPLDITGARAIWTGLNQTALFGEASYDLSPRVRLTAGLRLFHYGKTARGDIFTPNLITGTADIAPGRFSTRESGSNLKLQATWRPSPDLVAYLQMADGFRPGGVNITPSLSEENRSYAADSLRSYEVGLRLGLPRAGIELQGALYHIGWSDMIYNASSPNSAFVYNTNIGSIVIDGAEANAHWQASDELTLALSASWTDARVARDQERAGTLGQLFAGDRVPMIPRLAASFGLAYERRLTSGTRLWGRLDAVASSGFASQFNTLQSSYARTPARASLDLAVGVERSGWDLSLSLRNALDTHRPDQVLATSLGARQVFAPRPRTLGLELGVAF</sequence>
<comment type="subcellular location">
    <subcellularLocation>
        <location evidence="1 11">Cell outer membrane</location>
        <topology evidence="1 11">Multi-pass membrane protein</topology>
    </subcellularLocation>
</comment>
<dbReference type="InterPro" id="IPR011662">
    <property type="entry name" value="Secretin/TonB_short_N"/>
</dbReference>
<evidence type="ECO:0000256" key="1">
    <source>
        <dbReference type="ARBA" id="ARBA00004571"/>
    </source>
</evidence>
<keyword evidence="7" id="KW-0406">Ion transport</keyword>
<dbReference type="EMBL" id="JALHAT010000004">
    <property type="protein sequence ID" value="MCJ1959967.1"/>
    <property type="molecule type" value="Genomic_DNA"/>
</dbReference>
<keyword evidence="9 11" id="KW-0472">Membrane</keyword>
<evidence type="ECO:0000256" key="9">
    <source>
        <dbReference type="ARBA" id="ARBA00023136"/>
    </source>
</evidence>
<evidence type="ECO:0000256" key="11">
    <source>
        <dbReference type="PROSITE-ProRule" id="PRU01360"/>
    </source>
</evidence>
<keyword evidence="2 11" id="KW-0813">Transport</keyword>
<keyword evidence="16" id="KW-1185">Reference proteome</keyword>